<dbReference type="Pfam" id="PF00089">
    <property type="entry name" value="Trypsin"/>
    <property type="match status" value="1"/>
</dbReference>
<dbReference type="PROSITE" id="PS00135">
    <property type="entry name" value="TRYPSIN_SER"/>
    <property type="match status" value="1"/>
</dbReference>
<dbReference type="InterPro" id="IPR018114">
    <property type="entry name" value="TRYPSIN_HIS"/>
</dbReference>
<dbReference type="InterPro" id="IPR022700">
    <property type="entry name" value="CLIP"/>
</dbReference>
<keyword evidence="1 11" id="KW-0645">Protease</keyword>
<dbReference type="GO" id="GO:0051604">
    <property type="term" value="P:protein maturation"/>
    <property type="evidence" value="ECO:0007669"/>
    <property type="project" value="UniProtKB-ARBA"/>
</dbReference>
<evidence type="ECO:0000256" key="3">
    <source>
        <dbReference type="ARBA" id="ARBA00022729"/>
    </source>
</evidence>
<evidence type="ECO:0000259" key="13">
    <source>
        <dbReference type="PROSITE" id="PS50240"/>
    </source>
</evidence>
<dbReference type="CDD" id="cd00190">
    <property type="entry name" value="Tryp_SPc"/>
    <property type="match status" value="1"/>
</dbReference>
<reference evidence="15 16" key="1">
    <citation type="submission" date="2023-03" db="EMBL/GenBank/DDBJ databases">
        <title>Genome insight into feeding habits of ladybird beetles.</title>
        <authorList>
            <person name="Li H.-S."/>
            <person name="Huang Y.-H."/>
            <person name="Pang H."/>
        </authorList>
    </citation>
    <scope>NUCLEOTIDE SEQUENCE [LARGE SCALE GENOMIC DNA]</scope>
    <source>
        <strain evidence="15">SYSU_2023b</strain>
        <tissue evidence="15">Whole body</tissue>
    </source>
</reference>
<evidence type="ECO:0000256" key="1">
    <source>
        <dbReference type="ARBA" id="ARBA00022670"/>
    </source>
</evidence>
<dbReference type="InterPro" id="IPR001254">
    <property type="entry name" value="Trypsin_dom"/>
</dbReference>
<dbReference type="SUPFAM" id="SSF50494">
    <property type="entry name" value="Trypsin-like serine proteases"/>
    <property type="match status" value="1"/>
</dbReference>
<accession>A0AAW1UEV3</accession>
<evidence type="ECO:0000313" key="16">
    <source>
        <dbReference type="Proteomes" id="UP001431783"/>
    </source>
</evidence>
<dbReference type="PROSITE" id="PS50240">
    <property type="entry name" value="TRYPSIN_DOM"/>
    <property type="match status" value="1"/>
</dbReference>
<dbReference type="InterPro" id="IPR033116">
    <property type="entry name" value="TRYPSIN_SER"/>
</dbReference>
<keyword evidence="16" id="KW-1185">Reference proteome</keyword>
<keyword evidence="9" id="KW-0325">Glycoprotein</keyword>
<evidence type="ECO:0000256" key="2">
    <source>
        <dbReference type="ARBA" id="ARBA00022723"/>
    </source>
</evidence>
<dbReference type="FunFam" id="2.40.10.10:FF:000028">
    <property type="entry name" value="Serine protease easter"/>
    <property type="match status" value="1"/>
</dbReference>
<gene>
    <name evidence="15" type="ORF">WA026_014394</name>
</gene>
<dbReference type="AlphaFoldDB" id="A0AAW1UEV3"/>
<protein>
    <recommendedName>
        <fullName evidence="12">CLIP domain-containing serine protease</fullName>
        <ecNumber evidence="11">3.4.21.-</ecNumber>
    </recommendedName>
</protein>
<dbReference type="Gene3D" id="3.30.1640.30">
    <property type="match status" value="2"/>
</dbReference>
<comment type="domain">
    <text evidence="12">The clip domain consists of 35-55 residues which are 'knitted' together usually by 3 conserved disulfide bonds forming a clip-like compact structure.</text>
</comment>
<dbReference type="InterPro" id="IPR001314">
    <property type="entry name" value="Peptidase_S1A"/>
</dbReference>
<evidence type="ECO:0000256" key="5">
    <source>
        <dbReference type="ARBA" id="ARBA00022825"/>
    </source>
</evidence>
<dbReference type="PRINTS" id="PR00722">
    <property type="entry name" value="CHYMOTRYPSIN"/>
</dbReference>
<dbReference type="Pfam" id="PF12032">
    <property type="entry name" value="CLIP"/>
    <property type="match status" value="2"/>
</dbReference>
<evidence type="ECO:0000256" key="12">
    <source>
        <dbReference type="RuleBase" id="RU366078"/>
    </source>
</evidence>
<dbReference type="Gene3D" id="2.40.10.10">
    <property type="entry name" value="Trypsin-like serine proteases"/>
    <property type="match status" value="2"/>
</dbReference>
<comment type="subcellular location">
    <subcellularLocation>
        <location evidence="12">Secreted</location>
    </subcellularLocation>
</comment>
<dbReference type="EC" id="3.4.21.-" evidence="11"/>
<name>A0AAW1UEV3_9CUCU</name>
<feature type="domain" description="Peptidase S1" evidence="13">
    <location>
        <begin position="185"/>
        <end position="441"/>
    </location>
</feature>
<dbReference type="InterPro" id="IPR009003">
    <property type="entry name" value="Peptidase_S1_PA"/>
</dbReference>
<comment type="caution">
    <text evidence="15">The sequence shown here is derived from an EMBL/GenBank/DDBJ whole genome shotgun (WGS) entry which is preliminary data.</text>
</comment>
<keyword evidence="7" id="KW-0865">Zymogen</keyword>
<keyword evidence="12" id="KW-0964">Secreted</keyword>
<proteinExistence type="inferred from homology"/>
<evidence type="ECO:0000256" key="8">
    <source>
        <dbReference type="ARBA" id="ARBA00023157"/>
    </source>
</evidence>
<dbReference type="PANTHER" id="PTHR24252:SF7">
    <property type="entry name" value="HYALIN"/>
    <property type="match status" value="1"/>
</dbReference>
<dbReference type="PROSITE" id="PS00134">
    <property type="entry name" value="TRYPSIN_HIS"/>
    <property type="match status" value="1"/>
</dbReference>
<evidence type="ECO:0000256" key="7">
    <source>
        <dbReference type="ARBA" id="ARBA00023145"/>
    </source>
</evidence>
<keyword evidence="6" id="KW-0106">Calcium</keyword>
<dbReference type="GO" id="GO:0004252">
    <property type="term" value="F:serine-type endopeptidase activity"/>
    <property type="evidence" value="ECO:0007669"/>
    <property type="project" value="UniProtKB-UniRule"/>
</dbReference>
<evidence type="ECO:0000256" key="9">
    <source>
        <dbReference type="ARBA" id="ARBA00023180"/>
    </source>
</evidence>
<comment type="similarity">
    <text evidence="10 12">Belongs to the peptidase S1 family. CLIP subfamily.</text>
</comment>
<dbReference type="InterPro" id="IPR043504">
    <property type="entry name" value="Peptidase_S1_PA_chymotrypsin"/>
</dbReference>
<evidence type="ECO:0000259" key="14">
    <source>
        <dbReference type="PROSITE" id="PS51888"/>
    </source>
</evidence>
<sequence>MSCLYLNFSFLSKVVIFSVVFIRFIKDSSSSTDINCIILKHCPMALKLVESKRNDPATIKFLRFTHCGFKGREPMVWCNMFDKCKTPDGEDGSCVSVRKCKPFIDLITQLDVSNNTNEKYLKDFRCSTVYDPDIKVCCTNTEELVEVDVEKIDMIEKPTFEDRFSNSLPNPHLQECGKQNSDNRIYGGVEADLDEFPWMALVRYQQNGGNLIYGCGGSLIHSRFVLTAGHCLDTIVMKSKGLAKIHRIVLGEYDIRNKTDCFYNKYGTDCADPVQEIQVESTKIHPGYMSGYADHDIGIVKLMWKVGFTDYIRPICLPSANLQLTKKDIYMISGWGKTPEEKGSPVKRKARIEIVEREKCNEFAEAPLDNSKICAGGTGDGVDACSGDSGGPLMLGRNLNNNYINFVIGIVSYGFGRTCGERPGVYTYVPYYVEWIQSSLVF</sequence>
<dbReference type="GO" id="GO:0006508">
    <property type="term" value="P:proteolysis"/>
    <property type="evidence" value="ECO:0007669"/>
    <property type="project" value="UniProtKB-KW"/>
</dbReference>
<dbReference type="PROSITE" id="PS51888">
    <property type="entry name" value="CLIP"/>
    <property type="match status" value="1"/>
</dbReference>
<keyword evidence="8" id="KW-1015">Disulfide bond</keyword>
<keyword evidence="3" id="KW-0732">Signal</keyword>
<evidence type="ECO:0000256" key="10">
    <source>
        <dbReference type="ARBA" id="ARBA00024195"/>
    </source>
</evidence>
<evidence type="ECO:0000256" key="6">
    <source>
        <dbReference type="ARBA" id="ARBA00022837"/>
    </source>
</evidence>
<keyword evidence="4 11" id="KW-0378">Hydrolase</keyword>
<evidence type="ECO:0000256" key="11">
    <source>
        <dbReference type="RuleBase" id="RU363034"/>
    </source>
</evidence>
<keyword evidence="2" id="KW-0479">Metal-binding</keyword>
<dbReference type="Proteomes" id="UP001431783">
    <property type="component" value="Unassembled WGS sequence"/>
</dbReference>
<dbReference type="GO" id="GO:0005576">
    <property type="term" value="C:extracellular region"/>
    <property type="evidence" value="ECO:0007669"/>
    <property type="project" value="UniProtKB-SubCell"/>
</dbReference>
<dbReference type="PANTHER" id="PTHR24252">
    <property type="entry name" value="ACROSIN-RELATED"/>
    <property type="match status" value="1"/>
</dbReference>
<evidence type="ECO:0000256" key="4">
    <source>
        <dbReference type="ARBA" id="ARBA00022801"/>
    </source>
</evidence>
<dbReference type="FunFam" id="2.40.10.10:FF:000078">
    <property type="entry name" value="Serine protease H137"/>
    <property type="match status" value="1"/>
</dbReference>
<evidence type="ECO:0000313" key="15">
    <source>
        <dbReference type="EMBL" id="KAK9881050.1"/>
    </source>
</evidence>
<dbReference type="EMBL" id="JARQZJ010000067">
    <property type="protein sequence ID" value="KAK9881050.1"/>
    <property type="molecule type" value="Genomic_DNA"/>
</dbReference>
<dbReference type="SMART" id="SM00020">
    <property type="entry name" value="Tryp_SPc"/>
    <property type="match status" value="1"/>
</dbReference>
<dbReference type="GO" id="GO:0046872">
    <property type="term" value="F:metal ion binding"/>
    <property type="evidence" value="ECO:0007669"/>
    <property type="project" value="UniProtKB-KW"/>
</dbReference>
<feature type="domain" description="Clip" evidence="14">
    <location>
        <begin position="83"/>
        <end position="138"/>
    </location>
</feature>
<dbReference type="SMART" id="SM00680">
    <property type="entry name" value="CLIP"/>
    <property type="match status" value="2"/>
</dbReference>
<dbReference type="InterPro" id="IPR038565">
    <property type="entry name" value="CLIP_sf"/>
</dbReference>
<organism evidence="15 16">
    <name type="scientific">Henosepilachna vigintioctopunctata</name>
    <dbReference type="NCBI Taxonomy" id="420089"/>
    <lineage>
        <taxon>Eukaryota</taxon>
        <taxon>Metazoa</taxon>
        <taxon>Ecdysozoa</taxon>
        <taxon>Arthropoda</taxon>
        <taxon>Hexapoda</taxon>
        <taxon>Insecta</taxon>
        <taxon>Pterygota</taxon>
        <taxon>Neoptera</taxon>
        <taxon>Endopterygota</taxon>
        <taxon>Coleoptera</taxon>
        <taxon>Polyphaga</taxon>
        <taxon>Cucujiformia</taxon>
        <taxon>Coccinelloidea</taxon>
        <taxon>Coccinellidae</taxon>
        <taxon>Epilachninae</taxon>
        <taxon>Epilachnini</taxon>
        <taxon>Henosepilachna</taxon>
    </lineage>
</organism>
<keyword evidence="5 11" id="KW-0720">Serine protease</keyword>